<keyword evidence="2" id="KW-0812">Transmembrane</keyword>
<accession>A0A5N4E9F5</accession>
<dbReference type="EMBL" id="JWIN03000004">
    <property type="protein sequence ID" value="KAB1280042.1"/>
    <property type="molecule type" value="Genomic_DNA"/>
</dbReference>
<feature type="region of interest" description="Disordered" evidence="1">
    <location>
        <begin position="1"/>
        <end position="21"/>
    </location>
</feature>
<dbReference type="AlphaFoldDB" id="A0A5N4E9F5"/>
<evidence type="ECO:0000256" key="1">
    <source>
        <dbReference type="SAM" id="MobiDB-lite"/>
    </source>
</evidence>
<dbReference type="Proteomes" id="UP000299084">
    <property type="component" value="Unassembled WGS sequence"/>
</dbReference>
<keyword evidence="2" id="KW-0472">Membrane</keyword>
<proteinExistence type="predicted"/>
<sequence>MWTSGQRASGSNGSAGSPGGASARLILLSEGLRVRTRGGCAEPGRGRLGRRAALAWRPWLGGPGMPPLLRIYLLWLGLLLVRFSRELNDISRARKRNSKTLRQC</sequence>
<comment type="caution">
    <text evidence="3">The sequence shown here is derived from an EMBL/GenBank/DDBJ whole genome shotgun (WGS) entry which is preliminary data.</text>
</comment>
<keyword evidence="2" id="KW-1133">Transmembrane helix</keyword>
<organism evidence="3 4">
    <name type="scientific">Camelus dromedarius</name>
    <name type="common">Dromedary</name>
    <name type="synonym">Arabian camel</name>
    <dbReference type="NCBI Taxonomy" id="9838"/>
    <lineage>
        <taxon>Eukaryota</taxon>
        <taxon>Metazoa</taxon>
        <taxon>Chordata</taxon>
        <taxon>Craniata</taxon>
        <taxon>Vertebrata</taxon>
        <taxon>Euteleostomi</taxon>
        <taxon>Mammalia</taxon>
        <taxon>Eutheria</taxon>
        <taxon>Laurasiatheria</taxon>
        <taxon>Artiodactyla</taxon>
        <taxon>Tylopoda</taxon>
        <taxon>Camelidae</taxon>
        <taxon>Camelus</taxon>
    </lineage>
</organism>
<evidence type="ECO:0000256" key="2">
    <source>
        <dbReference type="SAM" id="Phobius"/>
    </source>
</evidence>
<name>A0A5N4E9F5_CAMDR</name>
<keyword evidence="4" id="KW-1185">Reference proteome</keyword>
<protein>
    <submittedName>
        <fullName evidence="3">Uncharacterized protein</fullName>
    </submittedName>
</protein>
<gene>
    <name evidence="3" type="ORF">Cadr_000015678</name>
</gene>
<evidence type="ECO:0000313" key="3">
    <source>
        <dbReference type="EMBL" id="KAB1280042.1"/>
    </source>
</evidence>
<evidence type="ECO:0000313" key="4">
    <source>
        <dbReference type="Proteomes" id="UP000299084"/>
    </source>
</evidence>
<reference evidence="3 4" key="1">
    <citation type="journal article" date="2019" name="Mol. Ecol. Resour.">
        <title>Improving Illumina assemblies with Hi-C and long reads: an example with the North African dromedary.</title>
        <authorList>
            <person name="Elbers J.P."/>
            <person name="Rogers M.F."/>
            <person name="Perelman P.L."/>
            <person name="Proskuryakova A.A."/>
            <person name="Serdyukova N.A."/>
            <person name="Johnson W.E."/>
            <person name="Horin P."/>
            <person name="Corander J."/>
            <person name="Murphy D."/>
            <person name="Burger P.A."/>
        </authorList>
    </citation>
    <scope>NUCLEOTIDE SEQUENCE [LARGE SCALE GENOMIC DNA]</scope>
    <source>
        <strain evidence="3">Drom800</strain>
        <tissue evidence="3">Blood</tissue>
    </source>
</reference>
<feature type="transmembrane region" description="Helical" evidence="2">
    <location>
        <begin position="67"/>
        <end position="84"/>
    </location>
</feature>